<dbReference type="EMBL" id="CM027683">
    <property type="protein sequence ID" value="KAG0532568.1"/>
    <property type="molecule type" value="Genomic_DNA"/>
</dbReference>
<reference evidence="1" key="2">
    <citation type="submission" date="2020-10" db="EMBL/GenBank/DDBJ databases">
        <authorList>
            <person name="Cooper E.A."/>
            <person name="Brenton Z.W."/>
            <person name="Flinn B.S."/>
            <person name="Jenkins J."/>
            <person name="Shu S."/>
            <person name="Flowers D."/>
            <person name="Luo F."/>
            <person name="Wang Y."/>
            <person name="Xia P."/>
            <person name="Barry K."/>
            <person name="Daum C."/>
            <person name="Lipzen A."/>
            <person name="Yoshinaga Y."/>
            <person name="Schmutz J."/>
            <person name="Saski C."/>
            <person name="Vermerris W."/>
            <person name="Kresovich S."/>
        </authorList>
    </citation>
    <scope>NUCLEOTIDE SEQUENCE</scope>
</reference>
<dbReference type="AlphaFoldDB" id="A0A921R2B0"/>
<organism evidence="1 2">
    <name type="scientific">Sorghum bicolor</name>
    <name type="common">Sorghum</name>
    <name type="synonym">Sorghum vulgare</name>
    <dbReference type="NCBI Taxonomy" id="4558"/>
    <lineage>
        <taxon>Eukaryota</taxon>
        <taxon>Viridiplantae</taxon>
        <taxon>Streptophyta</taxon>
        <taxon>Embryophyta</taxon>
        <taxon>Tracheophyta</taxon>
        <taxon>Spermatophyta</taxon>
        <taxon>Magnoliopsida</taxon>
        <taxon>Liliopsida</taxon>
        <taxon>Poales</taxon>
        <taxon>Poaceae</taxon>
        <taxon>PACMAD clade</taxon>
        <taxon>Panicoideae</taxon>
        <taxon>Andropogonodae</taxon>
        <taxon>Andropogoneae</taxon>
        <taxon>Sorghinae</taxon>
        <taxon>Sorghum</taxon>
    </lineage>
</organism>
<comment type="caution">
    <text evidence="1">The sequence shown here is derived from an EMBL/GenBank/DDBJ whole genome shotgun (WGS) entry which is preliminary data.</text>
</comment>
<dbReference type="Proteomes" id="UP000807115">
    <property type="component" value="Chromosome 4"/>
</dbReference>
<evidence type="ECO:0000313" key="2">
    <source>
        <dbReference type="Proteomes" id="UP000807115"/>
    </source>
</evidence>
<reference evidence="1" key="1">
    <citation type="journal article" date="2019" name="BMC Genomics">
        <title>A new reference genome for Sorghum bicolor reveals high levels of sequence similarity between sweet and grain genotypes: implications for the genetics of sugar metabolism.</title>
        <authorList>
            <person name="Cooper E.A."/>
            <person name="Brenton Z.W."/>
            <person name="Flinn B.S."/>
            <person name="Jenkins J."/>
            <person name="Shu S."/>
            <person name="Flowers D."/>
            <person name="Luo F."/>
            <person name="Wang Y."/>
            <person name="Xia P."/>
            <person name="Barry K."/>
            <person name="Daum C."/>
            <person name="Lipzen A."/>
            <person name="Yoshinaga Y."/>
            <person name="Schmutz J."/>
            <person name="Saski C."/>
            <person name="Vermerris W."/>
            <person name="Kresovich S."/>
        </authorList>
    </citation>
    <scope>NUCLEOTIDE SEQUENCE</scope>
</reference>
<proteinExistence type="predicted"/>
<accession>A0A921R2B0</accession>
<gene>
    <name evidence="1" type="ORF">BDA96_04G118400</name>
</gene>
<protein>
    <submittedName>
        <fullName evidence="1">Uncharacterized protein</fullName>
    </submittedName>
</protein>
<name>A0A921R2B0_SORBI</name>
<sequence length="66" mass="7374">MQQHFGSASESKSQAPLMLANVNSSIDRADRNFSTLAAARRTGRNPIFFLFNLVSGSLRFIRTFSH</sequence>
<evidence type="ECO:0000313" key="1">
    <source>
        <dbReference type="EMBL" id="KAG0532568.1"/>
    </source>
</evidence>